<sequence>MYLYTVNPVSTLPTTPTVPPATGTEFDLIWQLLVPFLMGGIVRFVRYWEQVKKKEFSIMDALKAVVSGGITAIVGVSVFNPTGTPFQILVISAFTGIAWVMSRSEISPQQEKNLLNELDAEEVKEVRNKSDEDLSKLE</sequence>
<keyword evidence="1" id="KW-0472">Membrane</keyword>
<feature type="transmembrane region" description="Helical" evidence="1">
    <location>
        <begin position="85"/>
        <end position="102"/>
    </location>
</feature>
<dbReference type="RefSeq" id="WP_328014857.1">
    <property type="nucleotide sequence ID" value="NZ_JARTFS010000002.1"/>
</dbReference>
<keyword evidence="1" id="KW-1133">Transmembrane helix</keyword>
<evidence type="ECO:0000313" key="3">
    <source>
        <dbReference type="Proteomes" id="UP001342826"/>
    </source>
</evidence>
<feature type="transmembrane region" description="Helical" evidence="1">
    <location>
        <begin position="60"/>
        <end position="79"/>
    </location>
</feature>
<accession>A0ABU6NT27</accession>
<dbReference type="Proteomes" id="UP001342826">
    <property type="component" value="Unassembled WGS sequence"/>
</dbReference>
<protein>
    <recommendedName>
        <fullName evidence="4">Holin</fullName>
    </recommendedName>
</protein>
<keyword evidence="1" id="KW-0812">Transmembrane</keyword>
<dbReference type="EMBL" id="JARTFS010000002">
    <property type="protein sequence ID" value="MED4400294.1"/>
    <property type="molecule type" value="Genomic_DNA"/>
</dbReference>
<gene>
    <name evidence="2" type="ORF">P9271_02835</name>
</gene>
<reference evidence="2 3" key="1">
    <citation type="submission" date="2023-03" db="EMBL/GenBank/DDBJ databases">
        <title>Bacillus Genome Sequencing.</title>
        <authorList>
            <person name="Dunlap C."/>
        </authorList>
    </citation>
    <scope>NUCLEOTIDE SEQUENCE [LARGE SCALE GENOMIC DNA]</scope>
    <source>
        <strain evidence="2 3">NRS-1717</strain>
    </source>
</reference>
<organism evidence="2 3">
    <name type="scientific">Metabacillus fastidiosus</name>
    <dbReference type="NCBI Taxonomy" id="1458"/>
    <lineage>
        <taxon>Bacteria</taxon>
        <taxon>Bacillati</taxon>
        <taxon>Bacillota</taxon>
        <taxon>Bacilli</taxon>
        <taxon>Bacillales</taxon>
        <taxon>Bacillaceae</taxon>
        <taxon>Metabacillus</taxon>
    </lineage>
</organism>
<name>A0ABU6NT27_9BACI</name>
<keyword evidence="3" id="KW-1185">Reference proteome</keyword>
<evidence type="ECO:0000256" key="1">
    <source>
        <dbReference type="SAM" id="Phobius"/>
    </source>
</evidence>
<comment type="caution">
    <text evidence="2">The sequence shown here is derived from an EMBL/GenBank/DDBJ whole genome shotgun (WGS) entry which is preliminary data.</text>
</comment>
<proteinExistence type="predicted"/>
<evidence type="ECO:0008006" key="4">
    <source>
        <dbReference type="Google" id="ProtNLM"/>
    </source>
</evidence>
<feature type="transmembrane region" description="Helical" evidence="1">
    <location>
        <begin position="28"/>
        <end position="48"/>
    </location>
</feature>
<evidence type="ECO:0000313" key="2">
    <source>
        <dbReference type="EMBL" id="MED4400294.1"/>
    </source>
</evidence>